<feature type="transmembrane region" description="Helical" evidence="3">
    <location>
        <begin position="95"/>
        <end position="119"/>
    </location>
</feature>
<keyword evidence="3" id="KW-1133">Transmembrane helix</keyword>
<feature type="transmembrane region" description="Helical" evidence="3">
    <location>
        <begin position="20"/>
        <end position="41"/>
    </location>
</feature>
<keyword evidence="2" id="KW-0813">Transport</keyword>
<dbReference type="AlphaFoldDB" id="A0A6J7I147"/>
<dbReference type="GO" id="GO:0005886">
    <property type="term" value="C:plasma membrane"/>
    <property type="evidence" value="ECO:0007669"/>
    <property type="project" value="UniProtKB-SubCell"/>
</dbReference>
<proteinExistence type="predicted"/>
<feature type="transmembrane region" description="Helical" evidence="3">
    <location>
        <begin position="62"/>
        <end position="89"/>
    </location>
</feature>
<dbReference type="EMBL" id="CAFBMR010000087">
    <property type="protein sequence ID" value="CAB4924488.1"/>
    <property type="molecule type" value="Genomic_DNA"/>
</dbReference>
<dbReference type="PANTHER" id="PTHR30413:SF8">
    <property type="entry name" value="TRANSPORT PERMEASE PROTEIN"/>
    <property type="match status" value="1"/>
</dbReference>
<organism evidence="4">
    <name type="scientific">freshwater metagenome</name>
    <dbReference type="NCBI Taxonomy" id="449393"/>
    <lineage>
        <taxon>unclassified sequences</taxon>
        <taxon>metagenomes</taxon>
        <taxon>ecological metagenomes</taxon>
    </lineage>
</organism>
<reference evidence="4" key="1">
    <citation type="submission" date="2020-05" db="EMBL/GenBank/DDBJ databases">
        <authorList>
            <person name="Chiriac C."/>
            <person name="Salcher M."/>
            <person name="Ghai R."/>
            <person name="Kavagutti S V."/>
        </authorList>
    </citation>
    <scope>NUCLEOTIDE SEQUENCE</scope>
</reference>
<accession>A0A6J7I147</accession>
<sequence>MCIYWFLFGFLLNGRGSVQNYIGFLAVGVFSFAIIRQAISAGSKSIANNLGLLRAIHFPRAVLPLAVVIKQLRVFLVAMPIMIGILLVTGEPITWYWLMAPVGILLIVIFSFGVAMIMARVVAHVTDISEVLPYLLRVWGYMSGVMIPIADRLRSLNVPSPVTFIIEVNPATVYLNCMRDALMGTYDSPWGMWNWVAAAAWAVVIFPLGLWYFWRAEATYGRG</sequence>
<comment type="subcellular location">
    <subcellularLocation>
        <location evidence="1">Cell inner membrane</location>
        <topology evidence="1">Multi-pass membrane protein</topology>
    </subcellularLocation>
</comment>
<keyword evidence="3" id="KW-0472">Membrane</keyword>
<evidence type="ECO:0000256" key="2">
    <source>
        <dbReference type="ARBA" id="ARBA00022448"/>
    </source>
</evidence>
<dbReference type="GO" id="GO:0015920">
    <property type="term" value="P:lipopolysaccharide transport"/>
    <property type="evidence" value="ECO:0007669"/>
    <property type="project" value="TreeGrafter"/>
</dbReference>
<gene>
    <name evidence="4" type="ORF">UFOPK3610_01600</name>
</gene>
<name>A0A6J7I147_9ZZZZ</name>
<evidence type="ECO:0000256" key="3">
    <source>
        <dbReference type="SAM" id="Phobius"/>
    </source>
</evidence>
<keyword evidence="3" id="KW-0812">Transmembrane</keyword>
<dbReference type="PANTHER" id="PTHR30413">
    <property type="entry name" value="INNER MEMBRANE TRANSPORT PERMEASE"/>
    <property type="match status" value="1"/>
</dbReference>
<feature type="transmembrane region" description="Helical" evidence="3">
    <location>
        <begin position="192"/>
        <end position="214"/>
    </location>
</feature>
<evidence type="ECO:0000256" key="1">
    <source>
        <dbReference type="ARBA" id="ARBA00004429"/>
    </source>
</evidence>
<feature type="transmembrane region" description="Helical" evidence="3">
    <location>
        <begin position="131"/>
        <end position="150"/>
    </location>
</feature>
<evidence type="ECO:0000313" key="4">
    <source>
        <dbReference type="EMBL" id="CAB4924488.1"/>
    </source>
</evidence>
<protein>
    <submittedName>
        <fullName evidence="4">Unannotated protein</fullName>
    </submittedName>
</protein>